<dbReference type="Proteomes" id="UP000309992">
    <property type="component" value="Unassembled WGS sequence"/>
</dbReference>
<evidence type="ECO:0000256" key="2">
    <source>
        <dbReference type="SAM" id="Phobius"/>
    </source>
</evidence>
<evidence type="ECO:0000313" key="4">
    <source>
        <dbReference type="EMBL" id="TKG61514.1"/>
    </source>
</evidence>
<dbReference type="InterPro" id="IPR058488">
    <property type="entry name" value="DUF8175"/>
</dbReference>
<accession>A0ABY2RVK0</accession>
<organism evidence="4 5">
    <name type="scientific">Prauserella endophytica</name>
    <dbReference type="NCBI Taxonomy" id="1592324"/>
    <lineage>
        <taxon>Bacteria</taxon>
        <taxon>Bacillati</taxon>
        <taxon>Actinomycetota</taxon>
        <taxon>Actinomycetes</taxon>
        <taxon>Pseudonocardiales</taxon>
        <taxon>Pseudonocardiaceae</taxon>
        <taxon>Prauserella</taxon>
        <taxon>Prauserella coralliicola group</taxon>
    </lineage>
</organism>
<proteinExistence type="predicted"/>
<feature type="domain" description="DUF8175" evidence="3">
    <location>
        <begin position="42"/>
        <end position="224"/>
    </location>
</feature>
<keyword evidence="2" id="KW-0472">Membrane</keyword>
<keyword evidence="2" id="KW-1133">Transmembrane helix</keyword>
<reference evidence="4 5" key="1">
    <citation type="journal article" date="2015" name="Antonie Van Leeuwenhoek">
        <title>Prauserella endophytica sp. nov., an endophytic actinobacterium isolated from Tamarix taklamakanensis.</title>
        <authorList>
            <person name="Liu J.M."/>
            <person name="Habden X."/>
            <person name="Guo L."/>
            <person name="Tuo L."/>
            <person name="Jiang Z.K."/>
            <person name="Liu S.W."/>
            <person name="Liu X.F."/>
            <person name="Chen L."/>
            <person name="Li R.F."/>
            <person name="Zhang Y.Q."/>
            <person name="Sun C.H."/>
        </authorList>
    </citation>
    <scope>NUCLEOTIDE SEQUENCE [LARGE SCALE GENOMIC DNA]</scope>
    <source>
        <strain evidence="4 5">CGMCC 4.7182</strain>
    </source>
</reference>
<evidence type="ECO:0000256" key="1">
    <source>
        <dbReference type="SAM" id="MobiDB-lite"/>
    </source>
</evidence>
<keyword evidence="2" id="KW-0812">Transmembrane</keyword>
<protein>
    <recommendedName>
        <fullName evidence="3">DUF8175 domain-containing protein</fullName>
    </recommendedName>
</protein>
<dbReference type="RefSeq" id="WP_137096990.1">
    <property type="nucleotide sequence ID" value="NZ_SWMS01000030.1"/>
</dbReference>
<feature type="transmembrane region" description="Helical" evidence="2">
    <location>
        <begin position="15"/>
        <end position="35"/>
    </location>
</feature>
<comment type="caution">
    <text evidence="4">The sequence shown here is derived from an EMBL/GenBank/DDBJ whole genome shotgun (WGS) entry which is preliminary data.</text>
</comment>
<evidence type="ECO:0000259" key="3">
    <source>
        <dbReference type="Pfam" id="PF26526"/>
    </source>
</evidence>
<sequence length="229" mass="24184">MASLDNPTPSRRRPVLLAVAVVVIVVLGVAAFFWGRDSGTVAAPPPGEASPQPGTLPSSPDTAVPTTAPQDVRWELYQGVAVPMSDTHGPSSTDGAVASGYAHTPTGALIASVQIVYRLALAPADQWRAVAEQQVTGPDKAKFLAQLAEVDRGQTDPRIQQIAGFRIVSYDAQTAVIETASGSVGKYTVGTQVMRWENGDWRLHMSDAEHSTARVSPDLSGFVPWSGVK</sequence>
<name>A0ABY2RVK0_9PSEU</name>
<feature type="region of interest" description="Disordered" evidence="1">
    <location>
        <begin position="43"/>
        <end position="66"/>
    </location>
</feature>
<evidence type="ECO:0000313" key="5">
    <source>
        <dbReference type="Proteomes" id="UP000309992"/>
    </source>
</evidence>
<dbReference type="EMBL" id="SWMS01000030">
    <property type="protein sequence ID" value="TKG61514.1"/>
    <property type="molecule type" value="Genomic_DNA"/>
</dbReference>
<keyword evidence="5" id="KW-1185">Reference proteome</keyword>
<gene>
    <name evidence="4" type="ORF">FCN18_33275</name>
</gene>
<feature type="compositionally biased region" description="Polar residues" evidence="1">
    <location>
        <begin position="52"/>
        <end position="66"/>
    </location>
</feature>
<dbReference type="Pfam" id="PF26526">
    <property type="entry name" value="DUF8175"/>
    <property type="match status" value="1"/>
</dbReference>